<evidence type="ECO:0000313" key="1">
    <source>
        <dbReference type="EMBL" id="EDW27644.1"/>
    </source>
</evidence>
<name>B4GY17_DROPE</name>
<keyword evidence="2" id="KW-1185">Reference proteome</keyword>
<evidence type="ECO:0000313" key="2">
    <source>
        <dbReference type="Proteomes" id="UP000008744"/>
    </source>
</evidence>
<gene>
    <name evidence="1" type="primary">Dper\GL20395</name>
    <name evidence="1" type="ORF">Dper_GL20395</name>
</gene>
<proteinExistence type="predicted"/>
<dbReference type="Proteomes" id="UP000008744">
    <property type="component" value="Unassembled WGS sequence"/>
</dbReference>
<dbReference type="AlphaFoldDB" id="B4GY17"/>
<protein>
    <submittedName>
        <fullName evidence="1">GL20395</fullName>
    </submittedName>
</protein>
<dbReference type="EMBL" id="CH479196">
    <property type="protein sequence ID" value="EDW27644.1"/>
    <property type="molecule type" value="Genomic_DNA"/>
</dbReference>
<dbReference type="HOGENOM" id="CLU_2374986_0_0_1"/>
<accession>B4GY17</accession>
<dbReference type="OMA" id="APPEWTT"/>
<organism evidence="2">
    <name type="scientific">Drosophila persimilis</name>
    <name type="common">Fruit fly</name>
    <dbReference type="NCBI Taxonomy" id="7234"/>
    <lineage>
        <taxon>Eukaryota</taxon>
        <taxon>Metazoa</taxon>
        <taxon>Ecdysozoa</taxon>
        <taxon>Arthropoda</taxon>
        <taxon>Hexapoda</taxon>
        <taxon>Insecta</taxon>
        <taxon>Pterygota</taxon>
        <taxon>Neoptera</taxon>
        <taxon>Endopterygota</taxon>
        <taxon>Diptera</taxon>
        <taxon>Brachycera</taxon>
        <taxon>Muscomorpha</taxon>
        <taxon>Ephydroidea</taxon>
        <taxon>Drosophilidae</taxon>
        <taxon>Drosophila</taxon>
        <taxon>Sophophora</taxon>
    </lineage>
</organism>
<reference evidence="1 2" key="1">
    <citation type="journal article" date="2007" name="Nature">
        <title>Evolution of genes and genomes on the Drosophila phylogeny.</title>
        <authorList>
            <consortium name="Drosophila 12 Genomes Consortium"/>
            <person name="Clark A.G."/>
            <person name="Eisen M.B."/>
            <person name="Smith D.R."/>
            <person name="Bergman C.M."/>
            <person name="Oliver B."/>
            <person name="Markow T.A."/>
            <person name="Kaufman T.C."/>
            <person name="Kellis M."/>
            <person name="Gelbart W."/>
            <person name="Iyer V.N."/>
            <person name="Pollard D.A."/>
            <person name="Sackton T.B."/>
            <person name="Larracuente A.M."/>
            <person name="Singh N.D."/>
            <person name="Abad J.P."/>
            <person name="Abt D.N."/>
            <person name="Adryan B."/>
            <person name="Aguade M."/>
            <person name="Akashi H."/>
            <person name="Anderson W.W."/>
            <person name="Aquadro C.F."/>
            <person name="Ardell D.H."/>
            <person name="Arguello R."/>
            <person name="Artieri C.G."/>
            <person name="Barbash D.A."/>
            <person name="Barker D."/>
            <person name="Barsanti P."/>
            <person name="Batterham P."/>
            <person name="Batzoglou S."/>
            <person name="Begun D."/>
            <person name="Bhutkar A."/>
            <person name="Blanco E."/>
            <person name="Bosak S.A."/>
            <person name="Bradley R.K."/>
            <person name="Brand A.D."/>
            <person name="Brent M.R."/>
            <person name="Brooks A.N."/>
            <person name="Brown R.H."/>
            <person name="Butlin R.K."/>
            <person name="Caggese C."/>
            <person name="Calvi B.R."/>
            <person name="Bernardo de Carvalho A."/>
            <person name="Caspi A."/>
            <person name="Castrezana S."/>
            <person name="Celniker S.E."/>
            <person name="Chang J.L."/>
            <person name="Chapple C."/>
            <person name="Chatterji S."/>
            <person name="Chinwalla A."/>
            <person name="Civetta A."/>
            <person name="Clifton S.W."/>
            <person name="Comeron J.M."/>
            <person name="Costello J.C."/>
            <person name="Coyne J.A."/>
            <person name="Daub J."/>
            <person name="David R.G."/>
            <person name="Delcher A.L."/>
            <person name="Delehaunty K."/>
            <person name="Do C.B."/>
            <person name="Ebling H."/>
            <person name="Edwards K."/>
            <person name="Eickbush T."/>
            <person name="Evans J.D."/>
            <person name="Filipski A."/>
            <person name="Findeiss S."/>
            <person name="Freyhult E."/>
            <person name="Fulton L."/>
            <person name="Fulton R."/>
            <person name="Garcia A.C."/>
            <person name="Gardiner A."/>
            <person name="Garfield D.A."/>
            <person name="Garvin B.E."/>
            <person name="Gibson G."/>
            <person name="Gilbert D."/>
            <person name="Gnerre S."/>
            <person name="Godfrey J."/>
            <person name="Good R."/>
            <person name="Gotea V."/>
            <person name="Gravely B."/>
            <person name="Greenberg A.J."/>
            <person name="Griffiths-Jones S."/>
            <person name="Gross S."/>
            <person name="Guigo R."/>
            <person name="Gustafson E.A."/>
            <person name="Haerty W."/>
            <person name="Hahn M.W."/>
            <person name="Halligan D.L."/>
            <person name="Halpern A.L."/>
            <person name="Halter G.M."/>
            <person name="Han M.V."/>
            <person name="Heger A."/>
            <person name="Hillier L."/>
            <person name="Hinrichs A.S."/>
            <person name="Holmes I."/>
            <person name="Hoskins R.A."/>
            <person name="Hubisz M.J."/>
            <person name="Hultmark D."/>
            <person name="Huntley M.A."/>
            <person name="Jaffe D.B."/>
            <person name="Jagadeeshan S."/>
            <person name="Jeck W.R."/>
            <person name="Johnson J."/>
            <person name="Jones C.D."/>
            <person name="Jordan W.C."/>
            <person name="Karpen G.H."/>
            <person name="Kataoka E."/>
            <person name="Keightley P.D."/>
            <person name="Kheradpour P."/>
            <person name="Kirkness E.F."/>
            <person name="Koerich L.B."/>
            <person name="Kristiansen K."/>
            <person name="Kudrna D."/>
            <person name="Kulathinal R.J."/>
            <person name="Kumar S."/>
            <person name="Kwok R."/>
            <person name="Lander E."/>
            <person name="Langley C.H."/>
            <person name="Lapoint R."/>
            <person name="Lazzaro B.P."/>
            <person name="Lee S.J."/>
            <person name="Levesque L."/>
            <person name="Li R."/>
            <person name="Lin C.F."/>
            <person name="Lin M.F."/>
            <person name="Lindblad-Toh K."/>
            <person name="Llopart A."/>
            <person name="Long M."/>
            <person name="Low L."/>
            <person name="Lozovsky E."/>
            <person name="Lu J."/>
            <person name="Luo M."/>
            <person name="Machado C.A."/>
            <person name="Makalowski W."/>
            <person name="Marzo M."/>
            <person name="Matsuda M."/>
            <person name="Matzkin L."/>
            <person name="McAllister B."/>
            <person name="McBride C.S."/>
            <person name="McKernan B."/>
            <person name="McKernan K."/>
            <person name="Mendez-Lago M."/>
            <person name="Minx P."/>
            <person name="Mollenhauer M.U."/>
            <person name="Montooth K."/>
            <person name="Mount S.M."/>
            <person name="Mu X."/>
            <person name="Myers E."/>
            <person name="Negre B."/>
            <person name="Newfeld S."/>
            <person name="Nielsen R."/>
            <person name="Noor M.A."/>
            <person name="O'Grady P."/>
            <person name="Pachter L."/>
            <person name="Papaceit M."/>
            <person name="Parisi M.J."/>
            <person name="Parisi M."/>
            <person name="Parts L."/>
            <person name="Pedersen J.S."/>
            <person name="Pesole G."/>
            <person name="Phillippy A.M."/>
            <person name="Ponting C.P."/>
            <person name="Pop M."/>
            <person name="Porcelli D."/>
            <person name="Powell J.R."/>
            <person name="Prohaska S."/>
            <person name="Pruitt K."/>
            <person name="Puig M."/>
            <person name="Quesneville H."/>
            <person name="Ram K.R."/>
            <person name="Rand D."/>
            <person name="Rasmussen M.D."/>
            <person name="Reed L.K."/>
            <person name="Reenan R."/>
            <person name="Reily A."/>
            <person name="Remington K.A."/>
            <person name="Rieger T.T."/>
            <person name="Ritchie M.G."/>
            <person name="Robin C."/>
            <person name="Rogers Y.H."/>
            <person name="Rohde C."/>
            <person name="Rozas J."/>
            <person name="Rubenfield M.J."/>
            <person name="Ruiz A."/>
            <person name="Russo S."/>
            <person name="Salzberg S.L."/>
            <person name="Sanchez-Gracia A."/>
            <person name="Saranga D.J."/>
            <person name="Sato H."/>
            <person name="Schaeffer S.W."/>
            <person name="Schatz M.C."/>
            <person name="Schlenke T."/>
            <person name="Schwartz R."/>
            <person name="Segarra C."/>
            <person name="Singh R.S."/>
            <person name="Sirot L."/>
            <person name="Sirota M."/>
            <person name="Sisneros N.B."/>
            <person name="Smith C.D."/>
            <person name="Smith T.F."/>
            <person name="Spieth J."/>
            <person name="Stage D.E."/>
            <person name="Stark A."/>
            <person name="Stephan W."/>
            <person name="Strausberg R.L."/>
            <person name="Strempel S."/>
            <person name="Sturgill D."/>
            <person name="Sutton G."/>
            <person name="Sutton G.G."/>
            <person name="Tao W."/>
            <person name="Teichmann S."/>
            <person name="Tobari Y.N."/>
            <person name="Tomimura Y."/>
            <person name="Tsolas J.M."/>
            <person name="Valente V.L."/>
            <person name="Venter E."/>
            <person name="Venter J.C."/>
            <person name="Vicario S."/>
            <person name="Vieira F.G."/>
            <person name="Vilella A.J."/>
            <person name="Villasante A."/>
            <person name="Walenz B."/>
            <person name="Wang J."/>
            <person name="Wasserman M."/>
            <person name="Watts T."/>
            <person name="Wilson D."/>
            <person name="Wilson R.K."/>
            <person name="Wing R.A."/>
            <person name="Wolfner M.F."/>
            <person name="Wong A."/>
            <person name="Wong G.K."/>
            <person name="Wu C.I."/>
            <person name="Wu G."/>
            <person name="Yamamoto D."/>
            <person name="Yang H.P."/>
            <person name="Yang S.P."/>
            <person name="Yorke J.A."/>
            <person name="Yoshida K."/>
            <person name="Zdobnov E."/>
            <person name="Zhang P."/>
            <person name="Zhang Y."/>
            <person name="Zimin A.V."/>
            <person name="Baldwin J."/>
            <person name="Abdouelleil A."/>
            <person name="Abdulkadir J."/>
            <person name="Abebe A."/>
            <person name="Abera B."/>
            <person name="Abreu J."/>
            <person name="Acer S.C."/>
            <person name="Aftuck L."/>
            <person name="Alexander A."/>
            <person name="An P."/>
            <person name="Anderson E."/>
            <person name="Anderson S."/>
            <person name="Arachi H."/>
            <person name="Azer M."/>
            <person name="Bachantsang P."/>
            <person name="Barry A."/>
            <person name="Bayul T."/>
            <person name="Berlin A."/>
            <person name="Bessette D."/>
            <person name="Bloom T."/>
            <person name="Blye J."/>
            <person name="Boguslavskiy L."/>
            <person name="Bonnet C."/>
            <person name="Boukhgalter B."/>
            <person name="Bourzgui I."/>
            <person name="Brown A."/>
            <person name="Cahill P."/>
            <person name="Channer S."/>
            <person name="Cheshatsang Y."/>
            <person name="Chuda L."/>
            <person name="Citroen M."/>
            <person name="Collymore A."/>
            <person name="Cooke P."/>
            <person name="Costello M."/>
            <person name="D'Aco K."/>
            <person name="Daza R."/>
            <person name="De Haan G."/>
            <person name="DeGray S."/>
            <person name="DeMaso C."/>
            <person name="Dhargay N."/>
            <person name="Dooley K."/>
            <person name="Dooley E."/>
            <person name="Doricent M."/>
            <person name="Dorje P."/>
            <person name="Dorjee K."/>
            <person name="Dupes A."/>
            <person name="Elong R."/>
            <person name="Falk J."/>
            <person name="Farina A."/>
            <person name="Faro S."/>
            <person name="Ferguson D."/>
            <person name="Fisher S."/>
            <person name="Foley C.D."/>
            <person name="Franke A."/>
            <person name="Friedrich D."/>
            <person name="Gadbois L."/>
            <person name="Gearin G."/>
            <person name="Gearin C.R."/>
            <person name="Giannoukos G."/>
            <person name="Goode T."/>
            <person name="Graham J."/>
            <person name="Grandbois E."/>
            <person name="Grewal S."/>
            <person name="Gyaltsen K."/>
            <person name="Hafez N."/>
            <person name="Hagos B."/>
            <person name="Hall J."/>
            <person name="Henson C."/>
            <person name="Hollinger A."/>
            <person name="Honan T."/>
            <person name="Huard M.D."/>
            <person name="Hughes L."/>
            <person name="Hurhula B."/>
            <person name="Husby M.E."/>
            <person name="Kamat A."/>
            <person name="Kanga B."/>
            <person name="Kashin S."/>
            <person name="Khazanovich D."/>
            <person name="Kisner P."/>
            <person name="Lance K."/>
            <person name="Lara M."/>
            <person name="Lee W."/>
            <person name="Lennon N."/>
            <person name="Letendre F."/>
            <person name="LeVine R."/>
            <person name="Lipovsky A."/>
            <person name="Liu X."/>
            <person name="Liu J."/>
            <person name="Liu S."/>
            <person name="Lokyitsang T."/>
            <person name="Lokyitsang Y."/>
            <person name="Lubonja R."/>
            <person name="Lui A."/>
            <person name="MacDonald P."/>
            <person name="Magnisalis V."/>
            <person name="Maru K."/>
            <person name="Matthews C."/>
            <person name="McCusker W."/>
            <person name="McDonough S."/>
            <person name="Mehta T."/>
            <person name="Meldrim J."/>
            <person name="Meneus L."/>
            <person name="Mihai O."/>
            <person name="Mihalev A."/>
            <person name="Mihova T."/>
            <person name="Mittelman R."/>
            <person name="Mlenga V."/>
            <person name="Montmayeur A."/>
            <person name="Mulrain L."/>
            <person name="Navidi A."/>
            <person name="Naylor J."/>
            <person name="Negash T."/>
            <person name="Nguyen T."/>
            <person name="Nguyen N."/>
            <person name="Nicol R."/>
            <person name="Norbu C."/>
            <person name="Norbu N."/>
            <person name="Novod N."/>
            <person name="O'Neill B."/>
            <person name="Osman S."/>
            <person name="Markiewicz E."/>
            <person name="Oyono O.L."/>
            <person name="Patti C."/>
            <person name="Phunkhang P."/>
            <person name="Pierre F."/>
            <person name="Priest M."/>
            <person name="Raghuraman S."/>
            <person name="Rege F."/>
            <person name="Reyes R."/>
            <person name="Rise C."/>
            <person name="Rogov P."/>
            <person name="Ross K."/>
            <person name="Ryan E."/>
            <person name="Settipalli S."/>
            <person name="Shea T."/>
            <person name="Sherpa N."/>
            <person name="Shi L."/>
            <person name="Shih D."/>
            <person name="Sparrow T."/>
            <person name="Spaulding J."/>
            <person name="Stalker J."/>
            <person name="Stange-Thomann N."/>
            <person name="Stavropoulos S."/>
            <person name="Stone C."/>
            <person name="Strader C."/>
            <person name="Tesfaye S."/>
            <person name="Thomson T."/>
            <person name="Thoulutsang Y."/>
            <person name="Thoulutsang D."/>
            <person name="Topham K."/>
            <person name="Topping I."/>
            <person name="Tsamla T."/>
            <person name="Vassiliev H."/>
            <person name="Vo A."/>
            <person name="Wangchuk T."/>
            <person name="Wangdi T."/>
            <person name="Weiand M."/>
            <person name="Wilkinson J."/>
            <person name="Wilson A."/>
            <person name="Yadav S."/>
            <person name="Young G."/>
            <person name="Yu Q."/>
            <person name="Zembek L."/>
            <person name="Zhong D."/>
            <person name="Zimmer A."/>
            <person name="Zwirko Z."/>
            <person name="Jaffe D.B."/>
            <person name="Alvarez P."/>
            <person name="Brockman W."/>
            <person name="Butler J."/>
            <person name="Chin C."/>
            <person name="Gnerre S."/>
            <person name="Grabherr M."/>
            <person name="Kleber M."/>
            <person name="Mauceli E."/>
            <person name="MacCallum I."/>
        </authorList>
    </citation>
    <scope>NUCLEOTIDE SEQUENCE [LARGE SCALE GENOMIC DNA]</scope>
    <source>
        <strain evidence="2">MSH-3 / Tucson 14011-0111.49</strain>
    </source>
</reference>
<sequence length="95" mass="11407">MEIDDYAETSTQRTPTPEVYELSAAEYAARWTVAPPEWTTNTANRILPTPLIQEVLWRLEPRGRTLFDSWWFEQRYRIHRRTSLRNSRRGRKGRV</sequence>